<dbReference type="Proteomes" id="UP001501442">
    <property type="component" value="Unassembled WGS sequence"/>
</dbReference>
<gene>
    <name evidence="2" type="ORF">GCM10023196_046510</name>
</gene>
<feature type="transmembrane region" description="Helical" evidence="1">
    <location>
        <begin position="20"/>
        <end position="39"/>
    </location>
</feature>
<reference evidence="3" key="1">
    <citation type="journal article" date="2019" name="Int. J. Syst. Evol. Microbiol.">
        <title>The Global Catalogue of Microorganisms (GCM) 10K type strain sequencing project: providing services to taxonomists for standard genome sequencing and annotation.</title>
        <authorList>
            <consortium name="The Broad Institute Genomics Platform"/>
            <consortium name="The Broad Institute Genome Sequencing Center for Infectious Disease"/>
            <person name="Wu L."/>
            <person name="Ma J."/>
        </authorList>
    </citation>
    <scope>NUCLEOTIDE SEQUENCE [LARGE SCALE GENOMIC DNA]</scope>
    <source>
        <strain evidence="3">JCM 17939</strain>
    </source>
</reference>
<protein>
    <submittedName>
        <fullName evidence="2">Uncharacterized protein</fullName>
    </submittedName>
</protein>
<keyword evidence="1" id="KW-0812">Transmembrane</keyword>
<evidence type="ECO:0000313" key="2">
    <source>
        <dbReference type="EMBL" id="GAA4628767.1"/>
    </source>
</evidence>
<accession>A0ABP8UC67</accession>
<name>A0ABP8UC67_9ACTN</name>
<feature type="transmembrane region" description="Helical" evidence="1">
    <location>
        <begin position="112"/>
        <end position="135"/>
    </location>
</feature>
<proteinExistence type="predicted"/>
<sequence length="143" mass="14793">MNSSNMPPHPNAPLTRRVNWPMATVLTAIALVRPVFSIVGLDDRLGKPATPLVLTAAISLAWILIAGLSRVREPVLTLIAAGVGYGLAAIVLSAILSPILTGRLQGPLANPIAIVPVIGVNALWGGVCGACALGLQRMRGVRP</sequence>
<comment type="caution">
    <text evidence="2">The sequence shown here is derived from an EMBL/GenBank/DDBJ whole genome shotgun (WGS) entry which is preliminary data.</text>
</comment>
<dbReference type="RefSeq" id="WP_345433053.1">
    <property type="nucleotide sequence ID" value="NZ_BAABHK010000006.1"/>
</dbReference>
<evidence type="ECO:0000313" key="3">
    <source>
        <dbReference type="Proteomes" id="UP001501442"/>
    </source>
</evidence>
<keyword evidence="1" id="KW-1133">Transmembrane helix</keyword>
<keyword evidence="3" id="KW-1185">Reference proteome</keyword>
<keyword evidence="1" id="KW-0472">Membrane</keyword>
<evidence type="ECO:0000256" key="1">
    <source>
        <dbReference type="SAM" id="Phobius"/>
    </source>
</evidence>
<organism evidence="2 3">
    <name type="scientific">Actinoallomurus vinaceus</name>
    <dbReference type="NCBI Taxonomy" id="1080074"/>
    <lineage>
        <taxon>Bacteria</taxon>
        <taxon>Bacillati</taxon>
        <taxon>Actinomycetota</taxon>
        <taxon>Actinomycetes</taxon>
        <taxon>Streptosporangiales</taxon>
        <taxon>Thermomonosporaceae</taxon>
        <taxon>Actinoallomurus</taxon>
    </lineage>
</organism>
<feature type="transmembrane region" description="Helical" evidence="1">
    <location>
        <begin position="51"/>
        <end position="68"/>
    </location>
</feature>
<dbReference type="EMBL" id="BAABHK010000006">
    <property type="protein sequence ID" value="GAA4628767.1"/>
    <property type="molecule type" value="Genomic_DNA"/>
</dbReference>
<feature type="transmembrane region" description="Helical" evidence="1">
    <location>
        <begin position="75"/>
        <end position="100"/>
    </location>
</feature>